<gene>
    <name evidence="3" type="ORF">SAMN04488029_0121</name>
</gene>
<dbReference type="EMBL" id="FWYF01000001">
    <property type="protein sequence ID" value="SMD31784.1"/>
    <property type="molecule type" value="Genomic_DNA"/>
</dbReference>
<feature type="transmembrane region" description="Helical" evidence="1">
    <location>
        <begin position="28"/>
        <end position="49"/>
    </location>
</feature>
<keyword evidence="1" id="KW-0812">Transmembrane</keyword>
<keyword evidence="4" id="KW-1185">Reference proteome</keyword>
<dbReference type="Proteomes" id="UP000192472">
    <property type="component" value="Unassembled WGS sequence"/>
</dbReference>
<proteinExistence type="predicted"/>
<dbReference type="AlphaFoldDB" id="A0A1W2G5H7"/>
<evidence type="ECO:0000256" key="1">
    <source>
        <dbReference type="SAM" id="Phobius"/>
    </source>
</evidence>
<evidence type="ECO:0000313" key="3">
    <source>
        <dbReference type="EMBL" id="SMD31784.1"/>
    </source>
</evidence>
<sequence length="228" mass="25548">MGIRFDFVLLRNQQLNLMEENSNGTNKATGIIIVILVVIVILGGAWYWFSYKPEQEAKEKARQEQLAKAAAKKKREEAAALKKTKYDQLITNADKEFEQEYWETAKSSYAEASSLFPKEQYPKDQLVLVNQKLDEIAVQTNSAGTVETLSSATGRFYVVVSSSIDGDLAMDYGNKMAEEGNSVKIIEPYGSIKFYRVSLGDYDNWDNAIAASTSFSSIDGDAVWVLEY</sequence>
<evidence type="ECO:0000259" key="2">
    <source>
        <dbReference type="PROSITE" id="PS51724"/>
    </source>
</evidence>
<keyword evidence="1" id="KW-1133">Transmembrane helix</keyword>
<name>A0A1W2G5H7_REIFA</name>
<evidence type="ECO:0000313" key="4">
    <source>
        <dbReference type="Proteomes" id="UP000192472"/>
    </source>
</evidence>
<accession>A0A1W2G5H7</accession>
<organism evidence="3 4">
    <name type="scientific">Reichenbachiella faecimaris</name>
    <dbReference type="NCBI Taxonomy" id="692418"/>
    <lineage>
        <taxon>Bacteria</taxon>
        <taxon>Pseudomonadati</taxon>
        <taxon>Bacteroidota</taxon>
        <taxon>Cytophagia</taxon>
        <taxon>Cytophagales</taxon>
        <taxon>Reichenbachiellaceae</taxon>
        <taxon>Reichenbachiella</taxon>
    </lineage>
</organism>
<protein>
    <recommendedName>
        <fullName evidence="2">SPOR domain-containing protein</fullName>
    </recommendedName>
</protein>
<keyword evidence="1" id="KW-0472">Membrane</keyword>
<dbReference type="PROSITE" id="PS51724">
    <property type="entry name" value="SPOR"/>
    <property type="match status" value="1"/>
</dbReference>
<feature type="domain" description="SPOR" evidence="2">
    <location>
        <begin position="150"/>
        <end position="228"/>
    </location>
</feature>
<dbReference type="GO" id="GO:0042834">
    <property type="term" value="F:peptidoglycan binding"/>
    <property type="evidence" value="ECO:0007669"/>
    <property type="project" value="InterPro"/>
</dbReference>
<reference evidence="3 4" key="1">
    <citation type="submission" date="2017-04" db="EMBL/GenBank/DDBJ databases">
        <authorList>
            <person name="Afonso C.L."/>
            <person name="Miller P.J."/>
            <person name="Scott M.A."/>
            <person name="Spackman E."/>
            <person name="Goraichik I."/>
            <person name="Dimitrov K.M."/>
            <person name="Suarez D.L."/>
            <person name="Swayne D.E."/>
        </authorList>
    </citation>
    <scope>NUCLEOTIDE SEQUENCE [LARGE SCALE GENOMIC DNA]</scope>
    <source>
        <strain evidence="3 4">DSM 26133</strain>
    </source>
</reference>
<dbReference type="InterPro" id="IPR007730">
    <property type="entry name" value="SPOR-like_dom"/>
</dbReference>